<comment type="similarity">
    <text evidence="1">Belongs to the sigma-70 factor family. ECF subfamily.</text>
</comment>
<dbReference type="AlphaFoldDB" id="A0A0N7F3H6"/>
<evidence type="ECO:0000256" key="3">
    <source>
        <dbReference type="ARBA" id="ARBA00023082"/>
    </source>
</evidence>
<evidence type="ECO:0000259" key="6">
    <source>
        <dbReference type="Pfam" id="PF04542"/>
    </source>
</evidence>
<keyword evidence="2" id="KW-0805">Transcription regulation</keyword>
<dbReference type="Pfam" id="PF08281">
    <property type="entry name" value="Sigma70_r4_2"/>
    <property type="match status" value="1"/>
</dbReference>
<evidence type="ECO:0000256" key="2">
    <source>
        <dbReference type="ARBA" id="ARBA00023015"/>
    </source>
</evidence>
<evidence type="ECO:0000313" key="9">
    <source>
        <dbReference type="Proteomes" id="UP000063699"/>
    </source>
</evidence>
<sequence>MVIHIGERAERPDLVTRDPKEVFAWLFDEHARPIRSYLAGRVGADVADDLVAETFLIALRRRTTYDPQQATVRSWLYGIATNLLRNHARREERGFRLTAKAGAAEPTVENHDTLVADRVDAAAHMRTLSAAMAKLSEQDRDVLLLTSWAGLEPAEVADALGIPASTVRSRLHRLRTRLQTLLTNSAKDAAR</sequence>
<dbReference type="InterPro" id="IPR039425">
    <property type="entry name" value="RNA_pol_sigma-70-like"/>
</dbReference>
<gene>
    <name evidence="8" type="ORF">AOZ06_18575</name>
</gene>
<keyword evidence="4" id="KW-0238">DNA-binding</keyword>
<dbReference type="CDD" id="cd06171">
    <property type="entry name" value="Sigma70_r4"/>
    <property type="match status" value="1"/>
</dbReference>
<dbReference type="EMBL" id="CP012752">
    <property type="protein sequence ID" value="ALG08655.1"/>
    <property type="molecule type" value="Genomic_DNA"/>
</dbReference>
<dbReference type="InterPro" id="IPR007627">
    <property type="entry name" value="RNA_pol_sigma70_r2"/>
</dbReference>
<dbReference type="InterPro" id="IPR036388">
    <property type="entry name" value="WH-like_DNA-bd_sf"/>
</dbReference>
<dbReference type="Gene3D" id="1.10.10.10">
    <property type="entry name" value="Winged helix-like DNA-binding domain superfamily/Winged helix DNA-binding domain"/>
    <property type="match status" value="1"/>
</dbReference>
<dbReference type="OrthoDB" id="5518337at2"/>
<reference evidence="8 9" key="1">
    <citation type="submission" date="2015-07" db="EMBL/GenBank/DDBJ databases">
        <title>Genome sequencing of Kibdelosporangium phytohabitans.</title>
        <authorList>
            <person name="Qin S."/>
            <person name="Xing K."/>
        </authorList>
    </citation>
    <scope>NUCLEOTIDE SEQUENCE [LARGE SCALE GENOMIC DNA]</scope>
    <source>
        <strain evidence="8 9">KLBMP1111</strain>
    </source>
</reference>
<keyword evidence="9" id="KW-1185">Reference proteome</keyword>
<dbReference type="RefSeq" id="WP_054290562.1">
    <property type="nucleotide sequence ID" value="NZ_CP012752.1"/>
</dbReference>
<keyword evidence="3" id="KW-0731">Sigma factor</keyword>
<evidence type="ECO:0000259" key="7">
    <source>
        <dbReference type="Pfam" id="PF08281"/>
    </source>
</evidence>
<evidence type="ECO:0000313" key="8">
    <source>
        <dbReference type="EMBL" id="ALG08655.1"/>
    </source>
</evidence>
<dbReference type="PANTHER" id="PTHR43133:SF8">
    <property type="entry name" value="RNA POLYMERASE SIGMA FACTOR HI_1459-RELATED"/>
    <property type="match status" value="1"/>
</dbReference>
<organism evidence="8 9">
    <name type="scientific">Kibdelosporangium phytohabitans</name>
    <dbReference type="NCBI Taxonomy" id="860235"/>
    <lineage>
        <taxon>Bacteria</taxon>
        <taxon>Bacillati</taxon>
        <taxon>Actinomycetota</taxon>
        <taxon>Actinomycetes</taxon>
        <taxon>Pseudonocardiales</taxon>
        <taxon>Pseudonocardiaceae</taxon>
        <taxon>Kibdelosporangium</taxon>
    </lineage>
</organism>
<dbReference type="GO" id="GO:0003677">
    <property type="term" value="F:DNA binding"/>
    <property type="evidence" value="ECO:0007669"/>
    <property type="project" value="UniProtKB-KW"/>
</dbReference>
<accession>A0A0N7F3H6</accession>
<dbReference type="InterPro" id="IPR013325">
    <property type="entry name" value="RNA_pol_sigma_r2"/>
</dbReference>
<name>A0A0N7F3H6_9PSEU</name>
<dbReference type="SUPFAM" id="SSF88659">
    <property type="entry name" value="Sigma3 and sigma4 domains of RNA polymerase sigma factors"/>
    <property type="match status" value="1"/>
</dbReference>
<proteinExistence type="inferred from homology"/>
<feature type="domain" description="RNA polymerase sigma-70 region 2" evidence="6">
    <location>
        <begin position="26"/>
        <end position="93"/>
    </location>
</feature>
<dbReference type="STRING" id="860235.AOZ06_18575"/>
<keyword evidence="5" id="KW-0804">Transcription</keyword>
<evidence type="ECO:0000256" key="5">
    <source>
        <dbReference type="ARBA" id="ARBA00023163"/>
    </source>
</evidence>
<dbReference type="KEGG" id="kphy:AOZ06_18575"/>
<dbReference type="InterPro" id="IPR013324">
    <property type="entry name" value="RNA_pol_sigma_r3/r4-like"/>
</dbReference>
<dbReference type="GO" id="GO:0006352">
    <property type="term" value="P:DNA-templated transcription initiation"/>
    <property type="evidence" value="ECO:0007669"/>
    <property type="project" value="InterPro"/>
</dbReference>
<dbReference type="Proteomes" id="UP000063699">
    <property type="component" value="Chromosome"/>
</dbReference>
<protein>
    <submittedName>
        <fullName evidence="8">RNA polymerase subunit sigma-70</fullName>
    </submittedName>
</protein>
<dbReference type="SUPFAM" id="SSF88946">
    <property type="entry name" value="Sigma2 domain of RNA polymerase sigma factors"/>
    <property type="match status" value="1"/>
</dbReference>
<dbReference type="Gene3D" id="1.10.1740.10">
    <property type="match status" value="1"/>
</dbReference>
<dbReference type="PANTHER" id="PTHR43133">
    <property type="entry name" value="RNA POLYMERASE ECF-TYPE SIGMA FACTO"/>
    <property type="match status" value="1"/>
</dbReference>
<dbReference type="GO" id="GO:0016987">
    <property type="term" value="F:sigma factor activity"/>
    <property type="evidence" value="ECO:0007669"/>
    <property type="project" value="UniProtKB-KW"/>
</dbReference>
<evidence type="ECO:0000256" key="1">
    <source>
        <dbReference type="ARBA" id="ARBA00010641"/>
    </source>
</evidence>
<evidence type="ECO:0000256" key="4">
    <source>
        <dbReference type="ARBA" id="ARBA00023125"/>
    </source>
</evidence>
<dbReference type="InterPro" id="IPR013249">
    <property type="entry name" value="RNA_pol_sigma70_r4_t2"/>
</dbReference>
<dbReference type="Pfam" id="PF04542">
    <property type="entry name" value="Sigma70_r2"/>
    <property type="match status" value="1"/>
</dbReference>
<dbReference type="InterPro" id="IPR014284">
    <property type="entry name" value="RNA_pol_sigma-70_dom"/>
</dbReference>
<feature type="domain" description="RNA polymerase sigma factor 70 region 4 type 2" evidence="7">
    <location>
        <begin position="128"/>
        <end position="178"/>
    </location>
</feature>
<dbReference type="NCBIfam" id="TIGR02937">
    <property type="entry name" value="sigma70-ECF"/>
    <property type="match status" value="1"/>
</dbReference>